<evidence type="ECO:0000259" key="3">
    <source>
        <dbReference type="PROSITE" id="PS51192"/>
    </source>
</evidence>
<dbReference type="Gene3D" id="3.40.50.300">
    <property type="entry name" value="P-loop containing nucleotide triphosphate hydrolases"/>
    <property type="match status" value="2"/>
</dbReference>
<dbReference type="SMART" id="SM00487">
    <property type="entry name" value="DEXDc"/>
    <property type="match status" value="1"/>
</dbReference>
<keyword evidence="5" id="KW-0347">Helicase</keyword>
<protein>
    <submittedName>
        <fullName evidence="5">DNA helicase UvsW</fullName>
    </submittedName>
</protein>
<dbReference type="InterPro" id="IPR052511">
    <property type="entry name" value="ATP-dep_Helicase"/>
</dbReference>
<feature type="domain" description="Helicase C-terminal" evidence="4">
    <location>
        <begin position="373"/>
        <end position="531"/>
    </location>
</feature>
<keyword evidence="1" id="KW-0547">Nucleotide-binding</keyword>
<gene>
    <name evidence="5" type="primary">30</name>
    <name evidence="5" type="ORF">SLAVMIC_00601</name>
</gene>
<dbReference type="Pfam" id="PF00271">
    <property type="entry name" value="Helicase_C"/>
    <property type="match status" value="1"/>
</dbReference>
<dbReference type="GO" id="GO:0003677">
    <property type="term" value="F:DNA binding"/>
    <property type="evidence" value="ECO:0007669"/>
    <property type="project" value="TreeGrafter"/>
</dbReference>
<keyword evidence="5" id="KW-0378">Hydrolase</keyword>
<dbReference type="InterPro" id="IPR014001">
    <property type="entry name" value="Helicase_ATP-bd"/>
</dbReference>
<name>A0A8D9FSA2_9VIRU</name>
<dbReference type="InterPro" id="IPR001650">
    <property type="entry name" value="Helicase_C-like"/>
</dbReference>
<dbReference type="PANTHER" id="PTHR47962">
    <property type="entry name" value="ATP-DEPENDENT HELICASE LHR-RELATED-RELATED"/>
    <property type="match status" value="1"/>
</dbReference>
<keyword evidence="2" id="KW-0067">ATP-binding</keyword>
<dbReference type="GO" id="GO:0016887">
    <property type="term" value="F:ATP hydrolysis activity"/>
    <property type="evidence" value="ECO:0007669"/>
    <property type="project" value="TreeGrafter"/>
</dbReference>
<dbReference type="PROSITE" id="PS51194">
    <property type="entry name" value="HELICASE_CTER"/>
    <property type="match status" value="1"/>
</dbReference>
<dbReference type="Pfam" id="PF00270">
    <property type="entry name" value="DEAD"/>
    <property type="match status" value="1"/>
</dbReference>
<evidence type="ECO:0000313" key="5">
    <source>
        <dbReference type="EMBL" id="CAG7580919.1"/>
    </source>
</evidence>
<organism evidence="5">
    <name type="scientific">uncultured marine phage</name>
    <dbReference type="NCBI Taxonomy" id="707152"/>
    <lineage>
        <taxon>Viruses</taxon>
        <taxon>environmental samples</taxon>
    </lineage>
</organism>
<evidence type="ECO:0000256" key="1">
    <source>
        <dbReference type="ARBA" id="ARBA00022741"/>
    </source>
</evidence>
<dbReference type="SMART" id="SM00490">
    <property type="entry name" value="HELICc"/>
    <property type="match status" value="1"/>
</dbReference>
<dbReference type="EMBL" id="OU342829">
    <property type="protein sequence ID" value="CAG7580919.1"/>
    <property type="molecule type" value="Genomic_DNA"/>
</dbReference>
<dbReference type="PANTHER" id="PTHR47962:SF5">
    <property type="entry name" value="ATP-DEPENDENT HELICASE LHR-RELATED"/>
    <property type="match status" value="1"/>
</dbReference>
<accession>A0A8D9FSA2</accession>
<dbReference type="InterPro" id="IPR027417">
    <property type="entry name" value="P-loop_NTPase"/>
</dbReference>
<dbReference type="InterPro" id="IPR049430">
    <property type="entry name" value="UvsW_N_sf"/>
</dbReference>
<dbReference type="GO" id="GO:0005524">
    <property type="term" value="F:ATP binding"/>
    <property type="evidence" value="ECO:0007669"/>
    <property type="project" value="UniProtKB-KW"/>
</dbReference>
<evidence type="ECO:0000256" key="2">
    <source>
        <dbReference type="ARBA" id="ARBA00022840"/>
    </source>
</evidence>
<evidence type="ECO:0000259" key="4">
    <source>
        <dbReference type="PROSITE" id="PS51194"/>
    </source>
</evidence>
<proteinExistence type="predicted"/>
<feature type="domain" description="Helicase ATP-binding" evidence="3">
    <location>
        <begin position="130"/>
        <end position="307"/>
    </location>
</feature>
<sequence length="532" mass="61582">MKFKYDKDTEKLIVREASTLEYNQMKIWLSRYVKGYKFMPAFKRGVWSGKIDHFHDGQVNMGLWKECFKGLLEVGCKFELENKKDFPLNRDVTLEKVTKFCEKFFKDHKIKKKDGEVVDFMPYDYQIETAYKILNNRYCLGEVATSGGKSLILSIVFFYTLTHVEPDAKFLLIVPSISLVTQFYDNLVEYNLGFQENDEDPQNQNPVELRIQEIMSDKPRKYSGVGDPNVYIACYQSLAKKDNWDDEFFEQLHTVAVDEAHQCKATSLITILERTFGHAYNRFGVSGTFPDDMSAEILTIGSVLGPVVNSIKARKLQAEGKISHVKIKQIHLNHDDPDFNQTLIDVRKLPNQGARAYQLEGEYIRHSDKRMDFVSKLVQKCKSNTLVLFNIIEYGTRLKEKLIEDLDESIEILYIDGSVKKKQREEIKSKMELTDGVTRVLVATYGTLSTGVSINNLHNIVLAESFKSEQRIIQSIGRALRLHETKDKAIIFDLIDCFTEANQRNAFYRHGKERATMYRKHGYPFDTMKFVL</sequence>
<dbReference type="PROSITE" id="PS51192">
    <property type="entry name" value="HELICASE_ATP_BIND_1"/>
    <property type="match status" value="1"/>
</dbReference>
<dbReference type="GO" id="GO:0004386">
    <property type="term" value="F:helicase activity"/>
    <property type="evidence" value="ECO:0007669"/>
    <property type="project" value="UniProtKB-KW"/>
</dbReference>
<reference evidence="5" key="1">
    <citation type="submission" date="2021-06" db="EMBL/GenBank/DDBJ databases">
        <authorList>
            <person name="Gannon L."/>
            <person name="Redgwell R T."/>
            <person name="Michniewski S."/>
            <person name="Harrison D C."/>
            <person name="Millard A."/>
        </authorList>
    </citation>
    <scope>NUCLEOTIDE SEQUENCE</scope>
</reference>
<dbReference type="Gene3D" id="3.30.780.20">
    <property type="match status" value="1"/>
</dbReference>
<dbReference type="InterPro" id="IPR011545">
    <property type="entry name" value="DEAD/DEAH_box_helicase_dom"/>
</dbReference>
<dbReference type="SUPFAM" id="SSF52540">
    <property type="entry name" value="P-loop containing nucleoside triphosphate hydrolases"/>
    <property type="match status" value="1"/>
</dbReference>